<evidence type="ECO:0000313" key="7">
    <source>
        <dbReference type="EMBL" id="KAJ2752909.1"/>
    </source>
</evidence>
<evidence type="ECO:0000256" key="4">
    <source>
        <dbReference type="ARBA" id="ARBA00022989"/>
    </source>
</evidence>
<evidence type="ECO:0000256" key="3">
    <source>
        <dbReference type="ARBA" id="ARBA00022692"/>
    </source>
</evidence>
<dbReference type="EMBL" id="JANBUH010000236">
    <property type="protein sequence ID" value="KAJ2752909.1"/>
    <property type="molecule type" value="Genomic_DNA"/>
</dbReference>
<keyword evidence="5 6" id="KW-0472">Membrane</keyword>
<dbReference type="PANTHER" id="PTHR11266">
    <property type="entry name" value="PEROXISOMAL MEMBRANE PROTEIN 2, PXMP2 MPV17"/>
    <property type="match status" value="1"/>
</dbReference>
<dbReference type="Pfam" id="PF04117">
    <property type="entry name" value="Mpv17_PMP22"/>
    <property type="match status" value="1"/>
</dbReference>
<dbReference type="GO" id="GO:0005739">
    <property type="term" value="C:mitochondrion"/>
    <property type="evidence" value="ECO:0007669"/>
    <property type="project" value="TreeGrafter"/>
</dbReference>
<evidence type="ECO:0000256" key="6">
    <source>
        <dbReference type="RuleBase" id="RU363053"/>
    </source>
</evidence>
<comment type="caution">
    <text evidence="7">The sequence shown here is derived from an EMBL/GenBank/DDBJ whole genome shotgun (WGS) entry which is preliminary data.</text>
</comment>
<feature type="transmembrane region" description="Helical" evidence="6">
    <location>
        <begin position="156"/>
        <end position="174"/>
    </location>
</feature>
<dbReference type="Proteomes" id="UP001140011">
    <property type="component" value="Unassembled WGS sequence"/>
</dbReference>
<dbReference type="OrthoDB" id="10267969at2759"/>
<evidence type="ECO:0000256" key="1">
    <source>
        <dbReference type="ARBA" id="ARBA00004141"/>
    </source>
</evidence>
<evidence type="ECO:0000313" key="8">
    <source>
        <dbReference type="Proteomes" id="UP001140011"/>
    </source>
</evidence>
<organism evidence="7 8">
    <name type="scientific">Coemansia pectinata</name>
    <dbReference type="NCBI Taxonomy" id="1052879"/>
    <lineage>
        <taxon>Eukaryota</taxon>
        <taxon>Fungi</taxon>
        <taxon>Fungi incertae sedis</taxon>
        <taxon>Zoopagomycota</taxon>
        <taxon>Kickxellomycotina</taxon>
        <taxon>Kickxellomycetes</taxon>
        <taxon>Kickxellales</taxon>
        <taxon>Kickxellaceae</taxon>
        <taxon>Coemansia</taxon>
    </lineage>
</organism>
<feature type="transmembrane region" description="Helical" evidence="6">
    <location>
        <begin position="124"/>
        <end position="144"/>
    </location>
</feature>
<dbReference type="InterPro" id="IPR007248">
    <property type="entry name" value="Mpv17_PMP22"/>
</dbReference>
<feature type="transmembrane region" description="Helical" evidence="6">
    <location>
        <begin position="12"/>
        <end position="31"/>
    </location>
</feature>
<comment type="similarity">
    <text evidence="2 6">Belongs to the peroxisomal membrane protein PXMP2/4 family.</text>
</comment>
<dbReference type="AlphaFoldDB" id="A0A9W8GXU7"/>
<evidence type="ECO:0000256" key="2">
    <source>
        <dbReference type="ARBA" id="ARBA00006824"/>
    </source>
</evidence>
<reference evidence="7" key="1">
    <citation type="submission" date="2022-07" db="EMBL/GenBank/DDBJ databases">
        <title>Phylogenomic reconstructions and comparative analyses of Kickxellomycotina fungi.</title>
        <authorList>
            <person name="Reynolds N.K."/>
            <person name="Stajich J.E."/>
            <person name="Barry K."/>
            <person name="Grigoriev I.V."/>
            <person name="Crous P."/>
            <person name="Smith M.E."/>
        </authorList>
    </citation>
    <scope>NUCLEOTIDE SEQUENCE</scope>
    <source>
        <strain evidence="7">BCRC 34297</strain>
    </source>
</reference>
<proteinExistence type="inferred from homology"/>
<keyword evidence="4 6" id="KW-1133">Transmembrane helix</keyword>
<sequence>MATPRQLAKIALFNGSMVATGNIIAQVFMLWSERAAPAAADNSPTVGRRESASSYDPLQTLRFFAYGVAFTPISYRWHAFLDARFPMGDIVAGSLKKSVTASSKMPLSRSACAVLKRLAVDQTIFAPFATFAFVGGMGAMEGLGPNELVERFRLQYLPVLIAGYALWPAAQIINFSIVPLAYRIPFAGVVGLMWHTYLSWSNARMKTNALPREIGHTDALGSMVTVVN</sequence>
<accession>A0A9W8GXU7</accession>
<keyword evidence="8" id="KW-1185">Reference proteome</keyword>
<keyword evidence="3 6" id="KW-0812">Transmembrane</keyword>
<dbReference type="PANTHER" id="PTHR11266:SF17">
    <property type="entry name" value="PROTEIN MPV17"/>
    <property type="match status" value="1"/>
</dbReference>
<dbReference type="GO" id="GO:0016020">
    <property type="term" value="C:membrane"/>
    <property type="evidence" value="ECO:0007669"/>
    <property type="project" value="UniProtKB-SubCell"/>
</dbReference>
<comment type="subcellular location">
    <subcellularLocation>
        <location evidence="1">Membrane</location>
        <topology evidence="1">Multi-pass membrane protein</topology>
    </subcellularLocation>
</comment>
<gene>
    <name evidence="7" type="ORF">GGI19_003499</name>
</gene>
<protein>
    <submittedName>
        <fullName evidence="7">Uncharacterized protein</fullName>
    </submittedName>
</protein>
<name>A0A9W8GXU7_9FUNG</name>
<evidence type="ECO:0000256" key="5">
    <source>
        <dbReference type="ARBA" id="ARBA00023136"/>
    </source>
</evidence>